<name>A0A6L5YXS5_9RHOB</name>
<accession>A0A6L5YXS5</accession>
<evidence type="ECO:0000313" key="3">
    <source>
        <dbReference type="Proteomes" id="UP000474957"/>
    </source>
</evidence>
<dbReference type="RefSeq" id="WP_154445088.1">
    <property type="nucleotide sequence ID" value="NZ_WIND01000002.1"/>
</dbReference>
<feature type="compositionally biased region" description="Basic and acidic residues" evidence="1">
    <location>
        <begin position="227"/>
        <end position="237"/>
    </location>
</feature>
<reference evidence="2 3" key="1">
    <citation type="submission" date="2019-10" db="EMBL/GenBank/DDBJ databases">
        <title>Cognatihalovulum marinum gen. nov. sp. nov., a new member of the family Rhodobacteraceae isolated from deep seawater of the Northwest Indian Ocean.</title>
        <authorList>
            <person name="Ruan C."/>
            <person name="Wang J."/>
            <person name="Zheng X."/>
            <person name="Song L."/>
            <person name="Zhu Y."/>
            <person name="Huang Y."/>
            <person name="Lu Z."/>
            <person name="Du W."/>
            <person name="Huang L."/>
            <person name="Dai X."/>
        </authorList>
    </citation>
    <scope>NUCLEOTIDE SEQUENCE [LARGE SCALE GENOMIC DNA]</scope>
    <source>
        <strain evidence="2 3">2CG4</strain>
    </source>
</reference>
<feature type="region of interest" description="Disordered" evidence="1">
    <location>
        <begin position="217"/>
        <end position="240"/>
    </location>
</feature>
<evidence type="ECO:0000256" key="1">
    <source>
        <dbReference type="SAM" id="MobiDB-lite"/>
    </source>
</evidence>
<proteinExistence type="predicted"/>
<dbReference type="EMBL" id="WIND01000002">
    <property type="protein sequence ID" value="MSU88750.1"/>
    <property type="molecule type" value="Genomic_DNA"/>
</dbReference>
<sequence>MTKVLPWEFEARSDRLFIHFDVDEHFLKLGTFIETAESARKVIEALNSTFFQGSLDYELIVLPPESGTFLSKLAVLVGVPGAVFAFLNSDVGSAYVEGLTGKPPAEWAKEIGENHQERIQTLQGLASPEDEEPQDGEEVLEPTVPLPEDHDAACRMGAKIVVGMTRGVFERSNDELTKIGMEIGDLSDALDARAEFFAACIEDRDVKRIGFSSDDDFPIPRNQFPERAQRPARKEKDDEPPEWTVTIEGIYVTSPNWDQEDQKTRQWKGKDSIRRDCFFVIEDAEFWHLVKRKDLHVEVLDNLKVQWAFQMIDGKPKNRRVLRVLEFNGDMLAEPLTPDAIKALLGDFTTADAPRRQPSLFDGKDE</sequence>
<organism evidence="2 3">
    <name type="scientific">Halovulum marinum</name>
    <dbReference type="NCBI Taxonomy" id="2662447"/>
    <lineage>
        <taxon>Bacteria</taxon>
        <taxon>Pseudomonadati</taxon>
        <taxon>Pseudomonadota</taxon>
        <taxon>Alphaproteobacteria</taxon>
        <taxon>Rhodobacterales</taxon>
        <taxon>Paracoccaceae</taxon>
        <taxon>Halovulum</taxon>
    </lineage>
</organism>
<dbReference type="Proteomes" id="UP000474957">
    <property type="component" value="Unassembled WGS sequence"/>
</dbReference>
<comment type="caution">
    <text evidence="2">The sequence shown here is derived from an EMBL/GenBank/DDBJ whole genome shotgun (WGS) entry which is preliminary data.</text>
</comment>
<keyword evidence="3" id="KW-1185">Reference proteome</keyword>
<gene>
    <name evidence="2" type="ORF">GE300_03830</name>
</gene>
<dbReference type="AlphaFoldDB" id="A0A6L5YXS5"/>
<protein>
    <submittedName>
        <fullName evidence="2">Uncharacterized protein</fullName>
    </submittedName>
</protein>
<evidence type="ECO:0000313" key="2">
    <source>
        <dbReference type="EMBL" id="MSU88750.1"/>
    </source>
</evidence>